<sequence>MREKMKSKMCHTLSEWGLCEHNLVKKKSFMSKISQGKISVNLMQSLRKHTPYLDLIQIFAKSCDRSRKNAL</sequence>
<proteinExistence type="predicted"/>
<reference evidence="1" key="1">
    <citation type="submission" date="2013-07" db="EMBL/GenBank/DDBJ databases">
        <title>The genome of Eucalyptus grandis.</title>
        <authorList>
            <person name="Schmutz J."/>
            <person name="Hayes R."/>
            <person name="Myburg A."/>
            <person name="Tuskan G."/>
            <person name="Grattapaglia D."/>
            <person name="Rokhsar D.S."/>
        </authorList>
    </citation>
    <scope>NUCLEOTIDE SEQUENCE</scope>
    <source>
        <tissue evidence="1">Leaf extractions</tissue>
    </source>
</reference>
<organism evidence="1">
    <name type="scientific">Eucalyptus grandis</name>
    <name type="common">Flooded gum</name>
    <dbReference type="NCBI Taxonomy" id="71139"/>
    <lineage>
        <taxon>Eukaryota</taxon>
        <taxon>Viridiplantae</taxon>
        <taxon>Streptophyta</taxon>
        <taxon>Embryophyta</taxon>
        <taxon>Tracheophyta</taxon>
        <taxon>Spermatophyta</taxon>
        <taxon>Magnoliopsida</taxon>
        <taxon>eudicotyledons</taxon>
        <taxon>Gunneridae</taxon>
        <taxon>Pentapetalae</taxon>
        <taxon>rosids</taxon>
        <taxon>malvids</taxon>
        <taxon>Myrtales</taxon>
        <taxon>Myrtaceae</taxon>
        <taxon>Myrtoideae</taxon>
        <taxon>Eucalypteae</taxon>
        <taxon>Eucalyptus</taxon>
    </lineage>
</organism>
<dbReference type="InParanoid" id="A0A059AZX4"/>
<dbReference type="Gramene" id="KCW59413">
    <property type="protein sequence ID" value="KCW59413"/>
    <property type="gene ID" value="EUGRSUZ_H02127"/>
</dbReference>
<name>A0A059AZX4_EUCGR</name>
<dbReference type="AlphaFoldDB" id="A0A059AZX4"/>
<dbReference type="EMBL" id="KK198760">
    <property type="protein sequence ID" value="KCW59413.1"/>
    <property type="molecule type" value="Genomic_DNA"/>
</dbReference>
<protein>
    <submittedName>
        <fullName evidence="1">Uncharacterized protein</fullName>
    </submittedName>
</protein>
<accession>A0A059AZX4</accession>
<gene>
    <name evidence="1" type="ORF">EUGRSUZ_H02127</name>
</gene>
<evidence type="ECO:0000313" key="1">
    <source>
        <dbReference type="EMBL" id="KCW59413.1"/>
    </source>
</evidence>